<dbReference type="EMBL" id="FOCL01000002">
    <property type="protein sequence ID" value="SEN04842.1"/>
    <property type="molecule type" value="Genomic_DNA"/>
</dbReference>
<evidence type="ECO:0000313" key="2">
    <source>
        <dbReference type="EMBL" id="SEN04842.1"/>
    </source>
</evidence>
<accession>A0A1H8DC46</accession>
<dbReference type="RefSeq" id="WP_091209353.1">
    <property type="nucleotide sequence ID" value="NZ_FOCL01000002.1"/>
</dbReference>
<evidence type="ECO:0000313" key="3">
    <source>
        <dbReference type="Proteomes" id="UP000198942"/>
    </source>
</evidence>
<organism evidence="2 3">
    <name type="scientific">Mucilaginibacter gossypiicola</name>
    <dbReference type="NCBI Taxonomy" id="551995"/>
    <lineage>
        <taxon>Bacteria</taxon>
        <taxon>Pseudomonadati</taxon>
        <taxon>Bacteroidota</taxon>
        <taxon>Sphingobacteriia</taxon>
        <taxon>Sphingobacteriales</taxon>
        <taxon>Sphingobacteriaceae</taxon>
        <taxon>Mucilaginibacter</taxon>
    </lineage>
</organism>
<name>A0A1H8DC46_9SPHI</name>
<feature type="chain" id="PRO_5011714840" evidence="1">
    <location>
        <begin position="26"/>
        <end position="97"/>
    </location>
</feature>
<feature type="signal peptide" evidence="1">
    <location>
        <begin position="1"/>
        <end position="25"/>
    </location>
</feature>
<dbReference type="AlphaFoldDB" id="A0A1H8DC46"/>
<reference evidence="3" key="1">
    <citation type="submission" date="2016-10" db="EMBL/GenBank/DDBJ databases">
        <authorList>
            <person name="Varghese N."/>
            <person name="Submissions S."/>
        </authorList>
    </citation>
    <scope>NUCLEOTIDE SEQUENCE [LARGE SCALE GENOMIC DNA]</scope>
    <source>
        <strain evidence="3">Gh-48</strain>
    </source>
</reference>
<evidence type="ECO:0000256" key="1">
    <source>
        <dbReference type="SAM" id="SignalP"/>
    </source>
</evidence>
<proteinExistence type="predicted"/>
<gene>
    <name evidence="2" type="ORF">SAMN05192574_102293</name>
</gene>
<dbReference type="STRING" id="551995.SAMN05192574_102293"/>
<protein>
    <submittedName>
        <fullName evidence="2">Uncharacterized protein</fullName>
    </submittedName>
</protein>
<sequence length="97" mass="10322">MKSSRVLFFALALVLGMGNTLVSKAAKPVKSSFAAVWWDYNGTQTPAQLNDPANYSFSSTEPVCSAGSSRCAIEADRSTGNPNQPNLATIVLEKVKP</sequence>
<keyword evidence="1" id="KW-0732">Signal</keyword>
<keyword evidence="3" id="KW-1185">Reference proteome</keyword>
<dbReference type="Proteomes" id="UP000198942">
    <property type="component" value="Unassembled WGS sequence"/>
</dbReference>